<evidence type="ECO:0000256" key="3">
    <source>
        <dbReference type="ARBA" id="ARBA00022801"/>
    </source>
</evidence>
<dbReference type="InterPro" id="IPR014001">
    <property type="entry name" value="Helicase_ATP-bd"/>
</dbReference>
<dbReference type="InterPro" id="IPR059023">
    <property type="entry name" value="RNA_hel_CTD"/>
</dbReference>
<evidence type="ECO:0000259" key="9">
    <source>
        <dbReference type="PROSITE" id="PS51192"/>
    </source>
</evidence>
<feature type="domain" description="Helicase C-terminal" evidence="10">
    <location>
        <begin position="975"/>
        <end position="1154"/>
    </location>
</feature>
<feature type="compositionally biased region" description="Low complexity" evidence="7">
    <location>
        <begin position="249"/>
        <end position="262"/>
    </location>
</feature>
<dbReference type="Proteomes" id="UP000241890">
    <property type="component" value="Unassembled WGS sequence"/>
</dbReference>
<dbReference type="GO" id="GO:0003723">
    <property type="term" value="F:RNA binding"/>
    <property type="evidence" value="ECO:0007669"/>
    <property type="project" value="TreeGrafter"/>
</dbReference>
<feature type="region of interest" description="Disordered" evidence="7">
    <location>
        <begin position="229"/>
        <end position="336"/>
    </location>
</feature>
<gene>
    <name evidence="11" type="ORF">FCC1311_087522</name>
</gene>
<feature type="region of interest" description="Disordered" evidence="7">
    <location>
        <begin position="1"/>
        <end position="70"/>
    </location>
</feature>
<keyword evidence="12" id="KW-1185">Reference proteome</keyword>
<dbReference type="EMBL" id="BEYU01000124">
    <property type="protein sequence ID" value="GBG32528.1"/>
    <property type="molecule type" value="Genomic_DNA"/>
</dbReference>
<proteinExistence type="predicted"/>
<evidence type="ECO:0000256" key="1">
    <source>
        <dbReference type="ARBA" id="ARBA00012552"/>
    </source>
</evidence>
<dbReference type="InterPro" id="IPR002464">
    <property type="entry name" value="DNA/RNA_helicase_DEAH_CS"/>
</dbReference>
<keyword evidence="5" id="KW-0067">ATP-binding</keyword>
<evidence type="ECO:0000313" key="11">
    <source>
        <dbReference type="EMBL" id="GBG32528.1"/>
    </source>
</evidence>
<evidence type="ECO:0000256" key="4">
    <source>
        <dbReference type="ARBA" id="ARBA00022806"/>
    </source>
</evidence>
<dbReference type="Pfam" id="PF24899">
    <property type="entry name" value="UBA_DHX29"/>
    <property type="match status" value="1"/>
</dbReference>
<feature type="compositionally biased region" description="Basic and acidic residues" evidence="7">
    <location>
        <begin position="314"/>
        <end position="326"/>
    </location>
</feature>
<evidence type="ECO:0000313" key="12">
    <source>
        <dbReference type="Proteomes" id="UP000241890"/>
    </source>
</evidence>
<dbReference type="Pfam" id="PF00270">
    <property type="entry name" value="DEAD"/>
    <property type="match status" value="1"/>
</dbReference>
<dbReference type="InterPro" id="IPR009060">
    <property type="entry name" value="UBA-like_sf"/>
</dbReference>
<dbReference type="InterPro" id="IPR011545">
    <property type="entry name" value="DEAD/DEAH_box_helicase_dom"/>
</dbReference>
<dbReference type="InterPro" id="IPR056890">
    <property type="entry name" value="UBA_DHX29-like"/>
</dbReference>
<dbReference type="Pfam" id="PF26026">
    <property type="entry name" value="RNA_hel_CTD"/>
    <property type="match status" value="1"/>
</dbReference>
<keyword evidence="4 11" id="KW-0347">Helicase</keyword>
<dbReference type="Pfam" id="PF21010">
    <property type="entry name" value="HA2_C"/>
    <property type="match status" value="1"/>
</dbReference>
<dbReference type="PROSITE" id="PS00690">
    <property type="entry name" value="DEAH_ATP_HELICASE"/>
    <property type="match status" value="1"/>
</dbReference>
<evidence type="ECO:0000256" key="5">
    <source>
        <dbReference type="ARBA" id="ARBA00022840"/>
    </source>
</evidence>
<feature type="compositionally biased region" description="Basic and acidic residues" evidence="7">
    <location>
        <begin position="32"/>
        <end position="44"/>
    </location>
</feature>
<dbReference type="CDD" id="cd18791">
    <property type="entry name" value="SF2_C_RHA"/>
    <property type="match status" value="1"/>
</dbReference>
<evidence type="ECO:0000259" key="8">
    <source>
        <dbReference type="PROSITE" id="PS50030"/>
    </source>
</evidence>
<feature type="compositionally biased region" description="Polar residues" evidence="7">
    <location>
        <begin position="14"/>
        <end position="23"/>
    </location>
</feature>
<reference evidence="11 12" key="1">
    <citation type="submission" date="2017-12" db="EMBL/GenBank/DDBJ databases">
        <title>Sequencing, de novo assembly and annotation of complete genome of a new Thraustochytrid species, strain FCC1311.</title>
        <authorList>
            <person name="Sedici K."/>
            <person name="Godart F."/>
            <person name="Aiese Cigliano R."/>
            <person name="Sanseverino W."/>
            <person name="Barakat M."/>
            <person name="Ortet P."/>
            <person name="Marechal E."/>
            <person name="Cagnac O."/>
            <person name="Amato A."/>
        </authorList>
    </citation>
    <scope>NUCLEOTIDE SEQUENCE [LARGE SCALE GENOMIC DNA]</scope>
</reference>
<dbReference type="PANTHER" id="PTHR18934">
    <property type="entry name" value="ATP-DEPENDENT RNA HELICASE"/>
    <property type="match status" value="1"/>
</dbReference>
<dbReference type="Gene3D" id="3.40.50.300">
    <property type="entry name" value="P-loop containing nucleotide triphosphate hydrolases"/>
    <property type="match status" value="2"/>
</dbReference>
<dbReference type="SUPFAM" id="SSF46934">
    <property type="entry name" value="UBA-like"/>
    <property type="match status" value="1"/>
</dbReference>
<feature type="region of interest" description="Disordered" evidence="7">
    <location>
        <begin position="386"/>
        <end position="425"/>
    </location>
</feature>
<feature type="domain" description="UBA" evidence="8">
    <location>
        <begin position="156"/>
        <end position="204"/>
    </location>
</feature>
<organism evidence="11 12">
    <name type="scientific">Hondaea fermentalgiana</name>
    <dbReference type="NCBI Taxonomy" id="2315210"/>
    <lineage>
        <taxon>Eukaryota</taxon>
        <taxon>Sar</taxon>
        <taxon>Stramenopiles</taxon>
        <taxon>Bigyra</taxon>
        <taxon>Labyrinthulomycetes</taxon>
        <taxon>Thraustochytrida</taxon>
        <taxon>Thraustochytriidae</taxon>
        <taxon>Hondaea</taxon>
    </lineage>
</organism>
<dbReference type="OrthoDB" id="5600252at2759"/>
<dbReference type="InterPro" id="IPR001650">
    <property type="entry name" value="Helicase_C-like"/>
</dbReference>
<feature type="compositionally biased region" description="Low complexity" evidence="7">
    <location>
        <begin position="400"/>
        <end position="414"/>
    </location>
</feature>
<dbReference type="EC" id="3.6.4.13" evidence="1"/>
<feature type="compositionally biased region" description="Basic residues" evidence="7">
    <location>
        <begin position="1"/>
        <end position="10"/>
    </location>
</feature>
<dbReference type="SUPFAM" id="SSF52540">
    <property type="entry name" value="P-loop containing nucleoside triphosphate hydrolases"/>
    <property type="match status" value="1"/>
</dbReference>
<feature type="compositionally biased region" description="Low complexity" evidence="7">
    <location>
        <begin position="45"/>
        <end position="58"/>
    </location>
</feature>
<dbReference type="PROSITE" id="PS50030">
    <property type="entry name" value="UBA"/>
    <property type="match status" value="1"/>
</dbReference>
<dbReference type="PANTHER" id="PTHR18934:SF145">
    <property type="entry name" value="ATP-DEPENDENT RNA HELICASE DHX57-RELATED"/>
    <property type="match status" value="1"/>
</dbReference>
<dbReference type="SMART" id="SM00487">
    <property type="entry name" value="DEXDc"/>
    <property type="match status" value="1"/>
</dbReference>
<keyword evidence="3" id="KW-0378">Hydrolase</keyword>
<evidence type="ECO:0000259" key="10">
    <source>
        <dbReference type="PROSITE" id="PS51194"/>
    </source>
</evidence>
<dbReference type="GO" id="GO:0003724">
    <property type="term" value="F:RNA helicase activity"/>
    <property type="evidence" value="ECO:0007669"/>
    <property type="project" value="UniProtKB-EC"/>
</dbReference>
<accession>A0A2R5GRZ2</accession>
<feature type="compositionally biased region" description="Basic and acidic residues" evidence="7">
    <location>
        <begin position="263"/>
        <end position="297"/>
    </location>
</feature>
<dbReference type="Gene3D" id="1.20.120.1080">
    <property type="match status" value="1"/>
</dbReference>
<comment type="catalytic activity">
    <reaction evidence="6">
        <text>ATP + H2O = ADP + phosphate + H(+)</text>
        <dbReference type="Rhea" id="RHEA:13065"/>
        <dbReference type="ChEBI" id="CHEBI:15377"/>
        <dbReference type="ChEBI" id="CHEBI:15378"/>
        <dbReference type="ChEBI" id="CHEBI:30616"/>
        <dbReference type="ChEBI" id="CHEBI:43474"/>
        <dbReference type="ChEBI" id="CHEBI:456216"/>
        <dbReference type="EC" id="3.6.4.13"/>
    </reaction>
</comment>
<evidence type="ECO:0000256" key="7">
    <source>
        <dbReference type="SAM" id="MobiDB-lite"/>
    </source>
</evidence>
<feature type="domain" description="Helicase ATP-binding" evidence="9">
    <location>
        <begin position="682"/>
        <end position="858"/>
    </location>
</feature>
<protein>
    <recommendedName>
        <fullName evidence="1">RNA helicase</fullName>
        <ecNumber evidence="1">3.6.4.13</ecNumber>
    </recommendedName>
</protein>
<dbReference type="PROSITE" id="PS51194">
    <property type="entry name" value="HELICASE_CTER"/>
    <property type="match status" value="1"/>
</dbReference>
<dbReference type="SMART" id="SM00847">
    <property type="entry name" value="HA2"/>
    <property type="match status" value="1"/>
</dbReference>
<feature type="region of interest" description="Disordered" evidence="7">
    <location>
        <begin position="441"/>
        <end position="473"/>
    </location>
</feature>
<dbReference type="InterPro" id="IPR015940">
    <property type="entry name" value="UBA"/>
</dbReference>
<dbReference type="Pfam" id="PF00271">
    <property type="entry name" value="Helicase_C"/>
    <property type="match status" value="1"/>
</dbReference>
<dbReference type="SMART" id="SM00490">
    <property type="entry name" value="HELICc"/>
    <property type="match status" value="1"/>
</dbReference>
<dbReference type="GO" id="GO:0005524">
    <property type="term" value="F:ATP binding"/>
    <property type="evidence" value="ECO:0007669"/>
    <property type="project" value="UniProtKB-KW"/>
</dbReference>
<dbReference type="FunFam" id="3.40.50.300:FF:000500">
    <property type="entry name" value="ATP-dependent RNA helicase DHX29"/>
    <property type="match status" value="1"/>
</dbReference>
<keyword evidence="2" id="KW-0547">Nucleotide-binding</keyword>
<dbReference type="InParanoid" id="A0A2R5GRZ2"/>
<dbReference type="InterPro" id="IPR007502">
    <property type="entry name" value="Helicase-assoc_dom"/>
</dbReference>
<dbReference type="InterPro" id="IPR027417">
    <property type="entry name" value="P-loop_NTPase"/>
</dbReference>
<evidence type="ECO:0000256" key="6">
    <source>
        <dbReference type="ARBA" id="ARBA00047984"/>
    </source>
</evidence>
<comment type="caution">
    <text evidence="11">The sequence shown here is derived from an EMBL/GenBank/DDBJ whole genome shotgun (WGS) entry which is preliminary data.</text>
</comment>
<dbReference type="PROSITE" id="PS51192">
    <property type="entry name" value="HELICASE_ATP_BIND_1"/>
    <property type="match status" value="1"/>
</dbReference>
<dbReference type="GO" id="GO:0016787">
    <property type="term" value="F:hydrolase activity"/>
    <property type="evidence" value="ECO:0007669"/>
    <property type="project" value="UniProtKB-KW"/>
</dbReference>
<sequence length="1569" mass="174556">MGKRKTKNKAARGYTTTSTQSLTEKMGLVSAREQEEKAAKEAAARRAAAAEALAAAAAEAKENSEGTDMDGLDNLLDGDGIRSKGARKLLPWEANPIPREFEPVFAGRKRMAKLRGMPLKGDEAHLSMKLSTELEALQVLENVGMLDPNKTLWKGSLDEARVRSRMLANVLELEDLGFELEDITEALRRGGPDAEACLEWLSLHLDEEKLPPGWTQERVRKSVDRRELDVVVNQTEQPESRPKTSSDMAASKAEQQQQQQQQREAEEKDRKEQQRKVEEAAKAAKEKEDEKEKERQRIMLMYQQQQEEEEALEEEARASEQARAEELSLPPLERGRRLQARVNELRAEASAAMDISDQRRLGREIKHARSQLTDLLKRYPEIKSAISLAKDTKEKESTDTNPDTPNQNAQNAQTNDDKIATNGDDADEVDEGEVFADLFAEVEGADDGDAKKTSGEEAESEGPAYEKIDLGPMRGGLEPSKLLEQHVRRIYSKQTRVRFPAQTAPVPTMHACSAAFADITYAMPEGECCESKRMAQNYISLRALYDLASDMSYNLQMPIECQDLWNTWKTRDEHARLTAEHETKWSKIKVVDQVMEELASKLSTSQSKSTTGLEATISSSTVDDWSTGRSIGGALHEPYVDHTKESEALLDQFEARAQSEAYMSMAEERASLPVLSIEADLLRALDVSDVVIVSGQTGSGKTTQIPHLLMAHEMRSGRGALCNIACCEPRRISAVSVAERVSEEMADSKIGASDGYVGYQIRGERRAGSACRILYCTTGIILAQLRSDPLLLAYSHVVVDEVHERTVDSDFLLVVLRKIARERGEAQQRPLKVVLMSATIDLDKLANYFGGAPVLEAGGRTFPVTRFPLEDAVQLTGYACELESEYCRRDADQRATQSARMGQGTISWTESAKDVDYAGLTELDGSVYHENAMRTIFRLDESRVNFDLIESLLMLLTDRNWRPHADAPEHAPEARFQEALGALEAFKDARAGAILVFLPGMYQIQTLYNRLTHGRYFGDASRFLVLRLHSSLSSLKDEQRRVFEAPRAGVTKIVLSTNIAETGVTIPDVVYTIDSARVKQVGFNPARQMQSLEDTFVSRASLTQRAGRAGRVKPGIAFQLVSTQTQRDQLADFQQPEIRRVSLEGVCLQIMAMHAGGQEDDQLADPWRFLKNALDPPLPKAVNAAMLNLVEAGAVVMETPDTENPASTGSQGRATADRLHAGRGADLPDVLKGKAVLTPLGMHLSHFPLDMKIGRMVIYGALFGCLDPVMTVAASIGHEQKLFLSPAGRQAEAANAHRQFKHECSDLLTLHNVYRAWCLQAVRGGSKAENSFSRANFVSQRSLEEMRKTKHELLQLLQRMGFANSSDRVDPMDRERPQLGYKNAGGELNRHADNVALVCAVLCAGLFPNVAMVTRRANKRYRDIAYVCRNPRNNQDEAVGLVERSVNAGCLRPGKKVQDLRGPVRAGWLTFLTKFKTNARVLLFDSTFVPHAALPLFGGSVLVQYRDRALLVDRWCRLVVPPKTAVMIKSFRKALDDFLLRKFDAPDSARTDNDSRIVDMIVKFFVLEE</sequence>
<dbReference type="CDD" id="cd17917">
    <property type="entry name" value="DEXHc_RHA-like"/>
    <property type="match status" value="1"/>
</dbReference>
<evidence type="ECO:0000256" key="2">
    <source>
        <dbReference type="ARBA" id="ARBA00022741"/>
    </source>
</evidence>
<name>A0A2R5GRZ2_9STRA</name>